<dbReference type="SMART" id="SM00091">
    <property type="entry name" value="PAS"/>
    <property type="match status" value="1"/>
</dbReference>
<accession>A0A4Y8AR18</accession>
<sequence length="370" mass="41739">MKIEDHFLRDDNRFKQLIKNSFDMIVLMDCSGIQHYVSESCEKILGYKQEELIGIPVIEKMIHSEDQELTKKGFIDIIENKANGGTQYRHLHKNGSWVYLEAYGTNQLDNPVIKSVVLNVRDVTERKNVEQIIKKNELRLKELNAAKDKLFSIIAHDLRSPFNGILGFSELLIKSTKDFEVSESEKYLGIINSSAKNTLILLDNLLNWAKTQTGQIIYKPEKINLASIVKEVLEISSSIAKIKNITLNYIQPDAIEVYTDLNMLKIVLRNLISNAIKFTNLNGTIEVSTIQNQNNIEITVSDNGIGMDEETLNKLFKINTTLKTAGTASEKGSGLGLILCKEFVEKQNGKISVESKLGIGSDFRFTLPLN</sequence>
<dbReference type="InterPro" id="IPR013655">
    <property type="entry name" value="PAS_fold_3"/>
</dbReference>
<dbReference type="Pfam" id="PF00512">
    <property type="entry name" value="HisKA"/>
    <property type="match status" value="1"/>
</dbReference>
<dbReference type="SMART" id="SM00387">
    <property type="entry name" value="HATPase_c"/>
    <property type="match status" value="1"/>
</dbReference>
<dbReference type="CDD" id="cd00130">
    <property type="entry name" value="PAS"/>
    <property type="match status" value="1"/>
</dbReference>
<keyword evidence="3" id="KW-0597">Phosphoprotein</keyword>
<evidence type="ECO:0000256" key="3">
    <source>
        <dbReference type="ARBA" id="ARBA00022553"/>
    </source>
</evidence>
<comment type="caution">
    <text evidence="8">The sequence shown here is derived from an EMBL/GenBank/DDBJ whole genome shotgun (WGS) entry which is preliminary data.</text>
</comment>
<dbReference type="EMBL" id="SNQI01000003">
    <property type="protein sequence ID" value="TEW73621.1"/>
    <property type="molecule type" value="Genomic_DNA"/>
</dbReference>
<name>A0A4Y8AR18_9FLAO</name>
<proteinExistence type="predicted"/>
<dbReference type="Pfam" id="PF08447">
    <property type="entry name" value="PAS_3"/>
    <property type="match status" value="1"/>
</dbReference>
<protein>
    <recommendedName>
        <fullName evidence="2">histidine kinase</fullName>
        <ecNumber evidence="2">2.7.13.3</ecNumber>
    </recommendedName>
</protein>
<dbReference type="InterPro" id="IPR003594">
    <property type="entry name" value="HATPase_dom"/>
</dbReference>
<gene>
    <name evidence="8" type="ORF">E2488_09005</name>
</gene>
<evidence type="ECO:0000259" key="7">
    <source>
        <dbReference type="PROSITE" id="PS50112"/>
    </source>
</evidence>
<dbReference type="InterPro" id="IPR005467">
    <property type="entry name" value="His_kinase_dom"/>
</dbReference>
<organism evidence="8 9">
    <name type="scientific">Gramella jeungdoensis</name>
    <dbReference type="NCBI Taxonomy" id="708091"/>
    <lineage>
        <taxon>Bacteria</taxon>
        <taxon>Pseudomonadati</taxon>
        <taxon>Bacteroidota</taxon>
        <taxon>Flavobacteriia</taxon>
        <taxon>Flavobacteriales</taxon>
        <taxon>Flavobacteriaceae</taxon>
        <taxon>Christiangramia</taxon>
    </lineage>
</organism>
<evidence type="ECO:0000256" key="5">
    <source>
        <dbReference type="ARBA" id="ARBA00022777"/>
    </source>
</evidence>
<dbReference type="InterPro" id="IPR036097">
    <property type="entry name" value="HisK_dim/P_sf"/>
</dbReference>
<dbReference type="Gene3D" id="3.30.565.10">
    <property type="entry name" value="Histidine kinase-like ATPase, C-terminal domain"/>
    <property type="match status" value="1"/>
</dbReference>
<dbReference type="SMART" id="SM00388">
    <property type="entry name" value="HisKA"/>
    <property type="match status" value="1"/>
</dbReference>
<dbReference type="Pfam" id="PF02518">
    <property type="entry name" value="HATPase_c"/>
    <property type="match status" value="1"/>
</dbReference>
<dbReference type="InterPro" id="IPR003661">
    <property type="entry name" value="HisK_dim/P_dom"/>
</dbReference>
<dbReference type="PROSITE" id="PS50109">
    <property type="entry name" value="HIS_KIN"/>
    <property type="match status" value="1"/>
</dbReference>
<dbReference type="InterPro" id="IPR035965">
    <property type="entry name" value="PAS-like_dom_sf"/>
</dbReference>
<dbReference type="Gene3D" id="1.10.287.130">
    <property type="match status" value="1"/>
</dbReference>
<keyword evidence="9" id="KW-1185">Reference proteome</keyword>
<reference evidence="8 9" key="1">
    <citation type="journal article" date="2011" name="J. Microbiol.">
        <title>Gramella jeungdoensis sp. nov., isolated from a solar saltern in Korea.</title>
        <authorList>
            <person name="Joung Y."/>
            <person name="Kim H."/>
            <person name="Jang T."/>
            <person name="Ahn T.S."/>
            <person name="Joh K."/>
        </authorList>
    </citation>
    <scope>NUCLEOTIDE SEQUENCE [LARGE SCALE GENOMIC DNA]</scope>
    <source>
        <strain evidence="8 9">KCTC 23123</strain>
    </source>
</reference>
<dbReference type="InterPro" id="IPR004358">
    <property type="entry name" value="Sig_transdc_His_kin-like_C"/>
</dbReference>
<dbReference type="AlphaFoldDB" id="A0A4Y8AR18"/>
<dbReference type="PANTHER" id="PTHR43047">
    <property type="entry name" value="TWO-COMPONENT HISTIDINE PROTEIN KINASE"/>
    <property type="match status" value="1"/>
</dbReference>
<dbReference type="GO" id="GO:0000155">
    <property type="term" value="F:phosphorelay sensor kinase activity"/>
    <property type="evidence" value="ECO:0007669"/>
    <property type="project" value="InterPro"/>
</dbReference>
<dbReference type="OrthoDB" id="9810447at2"/>
<evidence type="ECO:0000259" key="6">
    <source>
        <dbReference type="PROSITE" id="PS50109"/>
    </source>
</evidence>
<evidence type="ECO:0000256" key="1">
    <source>
        <dbReference type="ARBA" id="ARBA00000085"/>
    </source>
</evidence>
<evidence type="ECO:0000313" key="8">
    <source>
        <dbReference type="EMBL" id="TEW73621.1"/>
    </source>
</evidence>
<dbReference type="CDD" id="cd00082">
    <property type="entry name" value="HisKA"/>
    <property type="match status" value="1"/>
</dbReference>
<dbReference type="SUPFAM" id="SSF55785">
    <property type="entry name" value="PYP-like sensor domain (PAS domain)"/>
    <property type="match status" value="1"/>
</dbReference>
<keyword evidence="5 8" id="KW-0418">Kinase</keyword>
<dbReference type="SUPFAM" id="SSF47384">
    <property type="entry name" value="Homodimeric domain of signal transducing histidine kinase"/>
    <property type="match status" value="1"/>
</dbReference>
<dbReference type="RefSeq" id="WP_134248022.1">
    <property type="nucleotide sequence ID" value="NZ_SNQI01000003.1"/>
</dbReference>
<dbReference type="Proteomes" id="UP000298517">
    <property type="component" value="Unassembled WGS sequence"/>
</dbReference>
<dbReference type="PRINTS" id="PR00344">
    <property type="entry name" value="BCTRLSENSOR"/>
</dbReference>
<comment type="catalytic activity">
    <reaction evidence="1">
        <text>ATP + protein L-histidine = ADP + protein N-phospho-L-histidine.</text>
        <dbReference type="EC" id="2.7.13.3"/>
    </reaction>
</comment>
<evidence type="ECO:0000313" key="9">
    <source>
        <dbReference type="Proteomes" id="UP000298517"/>
    </source>
</evidence>
<dbReference type="InterPro" id="IPR036890">
    <property type="entry name" value="HATPase_C_sf"/>
</dbReference>
<dbReference type="EC" id="2.7.13.3" evidence="2"/>
<feature type="domain" description="Histidine kinase" evidence="6">
    <location>
        <begin position="153"/>
        <end position="370"/>
    </location>
</feature>
<feature type="domain" description="PAS" evidence="7">
    <location>
        <begin position="10"/>
        <end position="81"/>
    </location>
</feature>
<dbReference type="SUPFAM" id="SSF55874">
    <property type="entry name" value="ATPase domain of HSP90 chaperone/DNA topoisomerase II/histidine kinase"/>
    <property type="match status" value="1"/>
</dbReference>
<evidence type="ECO:0000256" key="4">
    <source>
        <dbReference type="ARBA" id="ARBA00022679"/>
    </source>
</evidence>
<evidence type="ECO:0000256" key="2">
    <source>
        <dbReference type="ARBA" id="ARBA00012438"/>
    </source>
</evidence>
<dbReference type="NCBIfam" id="TIGR00229">
    <property type="entry name" value="sensory_box"/>
    <property type="match status" value="1"/>
</dbReference>
<keyword evidence="4" id="KW-0808">Transferase</keyword>
<dbReference type="FunFam" id="3.30.565.10:FF:000006">
    <property type="entry name" value="Sensor histidine kinase WalK"/>
    <property type="match status" value="1"/>
</dbReference>
<dbReference type="InterPro" id="IPR000014">
    <property type="entry name" value="PAS"/>
</dbReference>
<dbReference type="Gene3D" id="3.30.450.20">
    <property type="entry name" value="PAS domain"/>
    <property type="match status" value="1"/>
</dbReference>
<dbReference type="PROSITE" id="PS50112">
    <property type="entry name" value="PAS"/>
    <property type="match status" value="1"/>
</dbReference>